<keyword evidence="3" id="KW-1185">Reference proteome</keyword>
<dbReference type="InterPro" id="IPR016990">
    <property type="entry name" value="UCP032162_TM"/>
</dbReference>
<organism evidence="2 3">
    <name type="scientific">Parvibaculum lavamentivorans (strain DS-1 / DSM 13023 / NCIMB 13966)</name>
    <dbReference type="NCBI Taxonomy" id="402881"/>
    <lineage>
        <taxon>Bacteria</taxon>
        <taxon>Pseudomonadati</taxon>
        <taxon>Pseudomonadota</taxon>
        <taxon>Alphaproteobacteria</taxon>
        <taxon>Hyphomicrobiales</taxon>
        <taxon>Parvibaculaceae</taxon>
        <taxon>Parvibaculum</taxon>
    </lineage>
</organism>
<protein>
    <recommendedName>
        <fullName evidence="4">Integral membrane protein-like protein</fullName>
    </recommendedName>
</protein>
<dbReference type="KEGG" id="pla:Plav_3569"/>
<dbReference type="OrthoDB" id="9808190at2"/>
<keyword evidence="1" id="KW-0812">Transmembrane</keyword>
<keyword evidence="1" id="KW-1133">Transmembrane helix</keyword>
<dbReference type="eggNOG" id="COG5488">
    <property type="taxonomic scope" value="Bacteria"/>
</dbReference>
<reference evidence="2 3" key="1">
    <citation type="journal article" date="2011" name="Stand. Genomic Sci.">
        <title>Complete genome sequence of Parvibaculum lavamentivorans type strain (DS-1(T)).</title>
        <authorList>
            <person name="Schleheck D."/>
            <person name="Weiss M."/>
            <person name="Pitluck S."/>
            <person name="Bruce D."/>
            <person name="Land M.L."/>
            <person name="Han S."/>
            <person name="Saunders E."/>
            <person name="Tapia R."/>
            <person name="Detter C."/>
            <person name="Brettin T."/>
            <person name="Han J."/>
            <person name="Woyke T."/>
            <person name="Goodwin L."/>
            <person name="Pennacchio L."/>
            <person name="Nolan M."/>
            <person name="Cook A.M."/>
            <person name="Kjelleberg S."/>
            <person name="Thomas T."/>
        </authorList>
    </citation>
    <scope>NUCLEOTIDE SEQUENCE [LARGE SCALE GENOMIC DNA]</scope>
    <source>
        <strain evidence="3">DS-1 / DSM 13023 / NCIMB 13966</strain>
    </source>
</reference>
<dbReference type="Pfam" id="PF10003">
    <property type="entry name" value="DUF2244"/>
    <property type="match status" value="1"/>
</dbReference>
<dbReference type="EMBL" id="CP000774">
    <property type="protein sequence ID" value="ABS65167.1"/>
    <property type="molecule type" value="Genomic_DNA"/>
</dbReference>
<dbReference type="Proteomes" id="UP000006377">
    <property type="component" value="Chromosome"/>
</dbReference>
<dbReference type="HOGENOM" id="CLU_096000_1_0_5"/>
<name>A7HZ34_PARL1</name>
<feature type="transmembrane region" description="Helical" evidence="1">
    <location>
        <begin position="55"/>
        <end position="72"/>
    </location>
</feature>
<evidence type="ECO:0008006" key="4">
    <source>
        <dbReference type="Google" id="ProtNLM"/>
    </source>
</evidence>
<sequence length="168" mass="18782">MQEPLTAAPLEPPLHFNALITPHRSLSARDFVIVIGIVAAVNFTAGIVFMLKGAWPVFGFCGLEVLLVWWAFRANYKAARAHETVQLTDDELLVRRVDAKGRARAFAFQPYWVRLALRKEPDETTHLHLLSHGRQLEVAAALSPPERESFMHALEAALTKLRAPALPQ</sequence>
<accession>A7HZ34</accession>
<evidence type="ECO:0000256" key="1">
    <source>
        <dbReference type="SAM" id="Phobius"/>
    </source>
</evidence>
<evidence type="ECO:0000313" key="2">
    <source>
        <dbReference type="EMBL" id="ABS65167.1"/>
    </source>
</evidence>
<dbReference type="InterPro" id="IPR019253">
    <property type="entry name" value="DUF2244_TM"/>
</dbReference>
<gene>
    <name evidence="2" type="ordered locus">Plav_3569</name>
</gene>
<dbReference type="PIRSF" id="PIRSF032162">
    <property type="entry name" value="UCP032162_imp"/>
    <property type="match status" value="1"/>
</dbReference>
<dbReference type="RefSeq" id="WP_012112427.1">
    <property type="nucleotide sequence ID" value="NC_009719.1"/>
</dbReference>
<keyword evidence="1" id="KW-0472">Membrane</keyword>
<evidence type="ECO:0000313" key="3">
    <source>
        <dbReference type="Proteomes" id="UP000006377"/>
    </source>
</evidence>
<proteinExistence type="predicted"/>
<dbReference type="STRING" id="402881.Plav_3569"/>
<dbReference type="AlphaFoldDB" id="A7HZ34"/>
<feature type="transmembrane region" description="Helical" evidence="1">
    <location>
        <begin position="31"/>
        <end position="49"/>
    </location>
</feature>